<evidence type="ECO:0000313" key="4">
    <source>
        <dbReference type="Proteomes" id="UP000276991"/>
    </source>
</evidence>
<keyword evidence="4" id="KW-1185">Reference proteome</keyword>
<feature type="non-terminal residue" evidence="3">
    <location>
        <position position="1953"/>
    </location>
</feature>
<protein>
    <submittedName>
        <fullName evidence="3">Uncharacterized protein</fullName>
    </submittedName>
</protein>
<sequence>MHPALGAPISDFHVFRTVSTSFQGSAPNALDTIGSVRQRIAIFETLSTGNKLASSRKSDSPPEVAEVSKHEKHSPFWEGPSELYEKPKTIPYKPESDQSDAKETGKLFLFSQIEKTGHLDGMTKAQSKTYGGYDKTQKGRCDVQKYIYESDRTAESSQPYEVQKYILSEHNDTSETVVSEWMKQNDENKNVKNIGRQKLAKWEQEQGTGLSNDLEVVMQRRFEKIVEEGAKKFRELENNTENEYILKPITPLEIKLQQTVTQEVFTQKGDQETYSEIHAVERWEIIDKDELHAVTKVEIVGKEVKSKGSVSATQEIPAIETTIDSESTTWKILIPTEKDFGLENVLPENDTIKDKALILQYTKELPMEKLNLKKDELPKKLAEKGDIYSRMMKDEESIATSTAERSELDFLKNKTGEPEVIVLSPHKEMRKDELNVTDILLENPTKKSSPFFYELSENSKKKDVEIVEENEVLYEISESKKPLFSEQKVTFTENGLFKEANILEISPVKEKVKQRETSIESNEISDEILQSEKLKAQGNIVSMTRDEDLIGEEKKLHTLLQTITFQDTCSLPTEQHFHVEDYREIYEDTPHKALYDEDEKPKSFKKKEKKDDTNFDIVMQLKMKEEVVSTKTEEPHKVKTELFEEDGSDDDENWKDRKAMSKLIINTIDVTKEDNIYLDDKTKGIIENGTAESAVDKAEAAVKRDDIGNIFLSKNQFLIETLSQKHFPKAETCCYERQQGDSEESEKADFELLLPEREVESVPEKETSIAVSERLIDYQWTKTAKQEKMYYMQNTQLEWLLKDGKYQFQEDEMDKPKMISLRRERQFDETGDKTSHARKDHYSPPFASEEAINKPKRFHSAQPYVELSTTTRTSQMQNYKLGDTEALIHQIVGGIKSASIEDIEITVQQEVRAHHDQPENIETFIQKEMLANQEIEGGVRKKKIEVEEPNTTFICILNYNEMSSESEHLRQESWDKSYKSPIIKETKEEEVEVHDVKLQQIKMECSENKMEKVEEISSKSSQKKETTVVRMEAESIKLEKMEVSTTLLGGVKKSSRTDEVVEEPLETANNGFWCDEKMDERLTEYKEDEVDESMKRSGEICVDQPHYQKFRKSVLDRPEILIKTEELYKFPHKEVGSKVPGTTKKEREVKTREEHKQISEYPESVVKTEEEWTSKSIETIDGHAELEPHSKWPEVEKSVQETLISAAEKLANEEFLEQIEFAGEGSRMEADATFNSEEIQDVIMSDDDEIFQHTFLDYPDLGELNFEKVIEGISERWSENTKKISENIPKEAGSVQKLQDFHHLVNIQMKDTKRSEEGSKINVEVISLNSEEKCCDDLSESLTLHAEGEMKHVTAIYERTQEGMKDEEREWKKVGKIKDIVVDIKRVNEASSELDFDDKDADIPSKKSGKTGERQVTKYGRAIENVAGERHKMDGNYPQNTEVEISEKRMISRELTSGAEAENQMWSEERKEGESSFFNDAEESNHYDKHLLAESSFPDFTEIAESLTTAGRENEEIPEKYIKGELNGKHNGTEMDTVEILQMKLECVEKVIYEVGQQQLSKNEIALGERKTGEKEKKGRTEVGKRPTGDVKDIVIRLEDGKTSGRTKEISEAFHEDTMKVQTEQILNEHINTLSEKPVPKYFQKYNILGQKNCRPKESTTFEHEIFVEQEKSKGILSLKAMNGSQERDAERTPVVEVFSDRKNGKQKNMESENNKYKTTTTEKVYTEHLKPQNLIEAGLTPYEEVLENVSMEYEQGAMAVQCEMSDIHSDLITSKTAKKENLKKDRTVINSNHEGGETSQDGFLSFDNSAGIVSASMIATPVALAAVGAAVAYECMTNERQIAANSDLEDKMFNIKKLELMYKAESKETEIPSSKLEVGAKKTKPFKDIVSDREVLEKYGTIISKEPITRIEHMEIEGWTESDENQLNKTEEFEKTETKTFEDIIPVKEVFE</sequence>
<dbReference type="EMBL" id="UPTC01001561">
    <property type="protein sequence ID" value="VBB32145.1"/>
    <property type="molecule type" value="Genomic_DNA"/>
</dbReference>
<accession>A0A498SJX9</accession>
<keyword evidence="1" id="KW-0175">Coiled coil</keyword>
<feature type="region of interest" description="Disordered" evidence="2">
    <location>
        <begin position="1138"/>
        <end position="1170"/>
    </location>
</feature>
<proteinExistence type="predicted"/>
<feature type="region of interest" description="Disordered" evidence="2">
    <location>
        <begin position="827"/>
        <end position="847"/>
    </location>
</feature>
<dbReference type="OrthoDB" id="5877251at2759"/>
<dbReference type="Proteomes" id="UP000276991">
    <property type="component" value="Unassembled WGS sequence"/>
</dbReference>
<feature type="coiled-coil region" evidence="1">
    <location>
        <begin position="984"/>
        <end position="1016"/>
    </location>
</feature>
<dbReference type="STRING" id="6277.A0A498SJX9"/>
<feature type="compositionally biased region" description="Basic and acidic residues" evidence="2">
    <location>
        <begin position="56"/>
        <end position="75"/>
    </location>
</feature>
<feature type="compositionally biased region" description="Basic and acidic residues" evidence="2">
    <location>
        <begin position="827"/>
        <end position="842"/>
    </location>
</feature>
<organism evidence="3 4">
    <name type="scientific">Acanthocheilonema viteae</name>
    <name type="common">Filarial nematode worm</name>
    <name type="synonym">Dipetalonema viteae</name>
    <dbReference type="NCBI Taxonomy" id="6277"/>
    <lineage>
        <taxon>Eukaryota</taxon>
        <taxon>Metazoa</taxon>
        <taxon>Ecdysozoa</taxon>
        <taxon>Nematoda</taxon>
        <taxon>Chromadorea</taxon>
        <taxon>Rhabditida</taxon>
        <taxon>Spirurina</taxon>
        <taxon>Spiruromorpha</taxon>
        <taxon>Filarioidea</taxon>
        <taxon>Onchocercidae</taxon>
        <taxon>Acanthocheilonema</taxon>
    </lineage>
</organism>
<evidence type="ECO:0000256" key="2">
    <source>
        <dbReference type="SAM" id="MobiDB-lite"/>
    </source>
</evidence>
<gene>
    <name evidence="3" type="ORF">NAV_LOCUS6936</name>
</gene>
<name>A0A498SJX9_ACAVI</name>
<feature type="compositionally biased region" description="Basic and acidic residues" evidence="2">
    <location>
        <begin position="1143"/>
        <end position="1158"/>
    </location>
</feature>
<evidence type="ECO:0000256" key="1">
    <source>
        <dbReference type="SAM" id="Coils"/>
    </source>
</evidence>
<feature type="region of interest" description="Disordered" evidence="2">
    <location>
        <begin position="51"/>
        <end position="81"/>
    </location>
</feature>
<reference evidence="3 4" key="1">
    <citation type="submission" date="2018-08" db="EMBL/GenBank/DDBJ databases">
        <authorList>
            <person name="Laetsch R D."/>
            <person name="Stevens L."/>
            <person name="Kumar S."/>
            <person name="Blaxter L. M."/>
        </authorList>
    </citation>
    <scope>NUCLEOTIDE SEQUENCE [LARGE SCALE GENOMIC DNA]</scope>
</reference>
<evidence type="ECO:0000313" key="3">
    <source>
        <dbReference type="EMBL" id="VBB32145.1"/>
    </source>
</evidence>